<dbReference type="HOGENOM" id="CLU_3039388_0_0_6"/>
<dbReference type="EMBL" id="CP001219">
    <property type="protein sequence ID" value="ACK78397.1"/>
    <property type="molecule type" value="Genomic_DNA"/>
</dbReference>
<evidence type="ECO:0000313" key="2">
    <source>
        <dbReference type="Proteomes" id="UP000001362"/>
    </source>
</evidence>
<protein>
    <submittedName>
        <fullName evidence="1">Uncharacterized protein</fullName>
    </submittedName>
</protein>
<keyword evidence="2" id="KW-1185">Reference proteome</keyword>
<dbReference type="STRING" id="243159.AFE_1329"/>
<organism evidence="1 2">
    <name type="scientific">Acidithiobacillus ferrooxidans (strain ATCC 23270 / DSM 14882 / CIP 104768 / NCIMB 8455)</name>
    <name type="common">Ferrobacillus ferrooxidans (strain ATCC 23270)</name>
    <dbReference type="NCBI Taxonomy" id="243159"/>
    <lineage>
        <taxon>Bacteria</taxon>
        <taxon>Pseudomonadati</taxon>
        <taxon>Pseudomonadota</taxon>
        <taxon>Acidithiobacillia</taxon>
        <taxon>Acidithiobacillales</taxon>
        <taxon>Acidithiobacillaceae</taxon>
        <taxon>Acidithiobacillus</taxon>
    </lineage>
</organism>
<dbReference type="KEGG" id="afr:AFE_1329"/>
<reference evidence="1 2" key="1">
    <citation type="journal article" date="2008" name="BMC Genomics">
        <title>Acidithiobacillus ferrooxidans metabolism: from genome sequence to industrial applications.</title>
        <authorList>
            <person name="Valdes J."/>
            <person name="Pedroso I."/>
            <person name="Quatrini R."/>
            <person name="Dodson R.J."/>
            <person name="Tettelin H."/>
            <person name="Blake R.II."/>
            <person name="Eisen J.A."/>
            <person name="Holmes D.S."/>
        </authorList>
    </citation>
    <scope>NUCLEOTIDE SEQUENCE [LARGE SCALE GENOMIC DNA]</scope>
    <source>
        <strain evidence="2">ATCC 23270 / DSM 14882 / CIP 104768 / NCIMB 8455</strain>
    </source>
</reference>
<dbReference type="PaxDb" id="243159-AFE_1329"/>
<accession>B7J9D4</accession>
<dbReference type="Proteomes" id="UP000001362">
    <property type="component" value="Chromosome"/>
</dbReference>
<proteinExistence type="predicted"/>
<name>B7J9D4_ACIF2</name>
<gene>
    <name evidence="1" type="ordered locus">AFE_1329</name>
</gene>
<evidence type="ECO:0000313" key="1">
    <source>
        <dbReference type="EMBL" id="ACK78397.1"/>
    </source>
</evidence>
<dbReference type="AlphaFoldDB" id="B7J9D4"/>
<sequence>MKPRLQHLLSRGRIHACRLVMEKFQGEAREQPSCEQEHFWKERFASIFEVQPPV</sequence>